<comment type="caution">
    <text evidence="2">The sequence shown here is derived from an EMBL/GenBank/DDBJ whole genome shotgun (WGS) entry which is preliminary data.</text>
</comment>
<dbReference type="Proteomes" id="UP000055024">
    <property type="component" value="Unassembled WGS sequence"/>
</dbReference>
<keyword evidence="1" id="KW-0472">Membrane</keyword>
<proteinExistence type="predicted"/>
<keyword evidence="3" id="KW-1185">Reference proteome</keyword>
<reference evidence="2 3" key="1">
    <citation type="submission" date="2015-01" db="EMBL/GenBank/DDBJ databases">
        <title>Evolution of Trichinella species and genotypes.</title>
        <authorList>
            <person name="Korhonen P.K."/>
            <person name="Edoardo P."/>
            <person name="Giuseppe L.R."/>
            <person name="Gasser R.B."/>
        </authorList>
    </citation>
    <scope>NUCLEOTIDE SEQUENCE [LARGE SCALE GENOMIC DNA]</scope>
    <source>
        <strain evidence="2">ISS1029</strain>
    </source>
</reference>
<evidence type="ECO:0000313" key="3">
    <source>
        <dbReference type="Proteomes" id="UP000055024"/>
    </source>
</evidence>
<keyword evidence="1" id="KW-0812">Transmembrane</keyword>
<evidence type="ECO:0000256" key="1">
    <source>
        <dbReference type="SAM" id="Phobius"/>
    </source>
</evidence>
<dbReference type="AlphaFoldDB" id="A0A0V1H5L5"/>
<organism evidence="2 3">
    <name type="scientific">Trichinella zimbabwensis</name>
    <dbReference type="NCBI Taxonomy" id="268475"/>
    <lineage>
        <taxon>Eukaryota</taxon>
        <taxon>Metazoa</taxon>
        <taxon>Ecdysozoa</taxon>
        <taxon>Nematoda</taxon>
        <taxon>Enoplea</taxon>
        <taxon>Dorylaimia</taxon>
        <taxon>Trichinellida</taxon>
        <taxon>Trichinellidae</taxon>
        <taxon>Trichinella</taxon>
    </lineage>
</organism>
<gene>
    <name evidence="2" type="ORF">T11_17555</name>
</gene>
<accession>A0A0V1H5L5</accession>
<sequence>MIQRLRQYLDKYAFMQRKTRIFKNCEISRAIALAVLPFFDESFIFEILTLFVVFR</sequence>
<dbReference type="EMBL" id="JYDP01000131">
    <property type="protein sequence ID" value="KRZ05817.1"/>
    <property type="molecule type" value="Genomic_DNA"/>
</dbReference>
<keyword evidence="1" id="KW-1133">Transmembrane helix</keyword>
<protein>
    <submittedName>
        <fullName evidence="2">Uncharacterized protein</fullName>
    </submittedName>
</protein>
<evidence type="ECO:0000313" key="2">
    <source>
        <dbReference type="EMBL" id="KRZ05817.1"/>
    </source>
</evidence>
<feature type="transmembrane region" description="Helical" evidence="1">
    <location>
        <begin position="30"/>
        <end position="54"/>
    </location>
</feature>
<name>A0A0V1H5L5_9BILA</name>